<gene>
    <name evidence="2" type="ORF">GlitD10_0785</name>
</gene>
<keyword evidence="1" id="KW-1133">Transmembrane helix</keyword>
<keyword evidence="1" id="KW-0812">Transmembrane</keyword>
<keyword evidence="1" id="KW-0472">Membrane</keyword>
<feature type="transmembrane region" description="Helical" evidence="1">
    <location>
        <begin position="81"/>
        <end position="103"/>
    </location>
</feature>
<evidence type="ECO:0000313" key="2">
    <source>
        <dbReference type="EMBL" id="APB33099.1"/>
    </source>
</evidence>
<accession>A0A1J0AAZ2</accession>
<evidence type="ECO:0000256" key="1">
    <source>
        <dbReference type="SAM" id="Phobius"/>
    </source>
</evidence>
<dbReference type="AlphaFoldDB" id="A0A1J0AAZ2"/>
<feature type="transmembrane region" description="Helical" evidence="1">
    <location>
        <begin position="57"/>
        <end position="74"/>
    </location>
</feature>
<dbReference type="InterPro" id="IPR012340">
    <property type="entry name" value="NA-bd_OB-fold"/>
</dbReference>
<protein>
    <submittedName>
        <fullName evidence="2">Uncharacterized protein</fullName>
    </submittedName>
</protein>
<dbReference type="KEGG" id="glt:GlitD10_0785"/>
<evidence type="ECO:0000313" key="3">
    <source>
        <dbReference type="Proteomes" id="UP000180235"/>
    </source>
</evidence>
<proteinExistence type="predicted"/>
<dbReference type="EMBL" id="CP017675">
    <property type="protein sequence ID" value="APB33099.1"/>
    <property type="molecule type" value="Genomic_DNA"/>
</dbReference>
<dbReference type="RefSeq" id="WP_084111459.1">
    <property type="nucleotide sequence ID" value="NZ_CP017675.1"/>
</dbReference>
<organism evidence="2 3">
    <name type="scientific">Gloeomargarita lithophora Alchichica-D10</name>
    <dbReference type="NCBI Taxonomy" id="1188229"/>
    <lineage>
        <taxon>Bacteria</taxon>
        <taxon>Bacillati</taxon>
        <taxon>Cyanobacteriota</taxon>
        <taxon>Cyanophyceae</taxon>
        <taxon>Gloeomargaritales</taxon>
        <taxon>Gloeomargaritaceae</taxon>
        <taxon>Gloeomargarita</taxon>
    </lineage>
</organism>
<dbReference type="Gene3D" id="2.40.50.140">
    <property type="entry name" value="Nucleic acid-binding proteins"/>
    <property type="match status" value="1"/>
</dbReference>
<dbReference type="Proteomes" id="UP000180235">
    <property type="component" value="Chromosome"/>
</dbReference>
<name>A0A1J0AAZ2_9CYAN</name>
<keyword evidence="3" id="KW-1185">Reference proteome</keyword>
<sequence length="190" mass="20822">MFSVYLFCAIVGGALMLLSLLEGDGDLDFGDVSDLDGTPDLDIDAHSFWSELPFLNLRFWIFGTGMFGITGLVLSWSGKPFLTILIGALLTGLATGWVITTLLQRLKRRIPNSLITPDDLIGSIGTIELPPHDHSYGKVRLNLKGQQVEYPVRCPTPLELGQTVIVVETHGHILEVSPQPLDKPQTDLLD</sequence>
<reference evidence="2 3" key="1">
    <citation type="submission" date="2016-10" db="EMBL/GenBank/DDBJ databases">
        <title>Description of Gloeomargarita lithophora gen. nov., sp. nov., a thylakoid-bearing basal-branching cyanobacterium with intracellular carbonates, and proposal for Gloeomargaritales ord. nov.</title>
        <authorList>
            <person name="Moreira D."/>
            <person name="Tavera R."/>
            <person name="Benzerara K."/>
            <person name="Skouri-Panet F."/>
            <person name="Couradeau E."/>
            <person name="Gerard E."/>
            <person name="Loussert C."/>
            <person name="Novelo E."/>
            <person name="Zivanovic Y."/>
            <person name="Lopez-Garcia P."/>
        </authorList>
    </citation>
    <scope>NUCLEOTIDE SEQUENCE [LARGE SCALE GENOMIC DNA]</scope>
    <source>
        <strain evidence="2 3">D10</strain>
    </source>
</reference>